<protein>
    <submittedName>
        <fullName evidence="1">Uncharacterized protein</fullName>
    </submittedName>
</protein>
<accession>A0A1I2ZZ36</accession>
<proteinExistence type="predicted"/>
<gene>
    <name evidence="1" type="ORF">SAMN05421678_117144</name>
</gene>
<dbReference type="STRING" id="504797.SAMN05421678_117144"/>
<name>A0A1I2ZZ36_9ACTN</name>
<sequence>MPADQGAHGQGAPTLRGMLETLLELGLVPISMAQSSYDDWDDYHSRMMGAVEDWLDANPNHSDAAALRSGRIDGLRGALEQREASWALVAGRKSHTGGARWR</sequence>
<reference evidence="1 2" key="1">
    <citation type="submission" date="2016-10" db="EMBL/GenBank/DDBJ databases">
        <authorList>
            <person name="de Groot N.N."/>
        </authorList>
    </citation>
    <scope>NUCLEOTIDE SEQUENCE [LARGE SCALE GENOMIC DNA]</scope>
    <source>
        <strain evidence="1 2">CPCC 202808</strain>
    </source>
</reference>
<dbReference type="InterPro" id="IPR029063">
    <property type="entry name" value="SAM-dependent_MTases_sf"/>
</dbReference>
<evidence type="ECO:0000313" key="1">
    <source>
        <dbReference type="EMBL" id="SFH42906.1"/>
    </source>
</evidence>
<evidence type="ECO:0000313" key="2">
    <source>
        <dbReference type="Proteomes" id="UP000199052"/>
    </source>
</evidence>
<dbReference type="AlphaFoldDB" id="A0A1I2ZZ36"/>
<organism evidence="1 2">
    <name type="scientific">Actinopolymorpha cephalotaxi</name>
    <dbReference type="NCBI Taxonomy" id="504797"/>
    <lineage>
        <taxon>Bacteria</taxon>
        <taxon>Bacillati</taxon>
        <taxon>Actinomycetota</taxon>
        <taxon>Actinomycetes</taxon>
        <taxon>Propionibacteriales</taxon>
        <taxon>Actinopolymorphaceae</taxon>
        <taxon>Actinopolymorpha</taxon>
    </lineage>
</organism>
<dbReference type="EMBL" id="FOOI01000017">
    <property type="protein sequence ID" value="SFH42906.1"/>
    <property type="molecule type" value="Genomic_DNA"/>
</dbReference>
<dbReference type="Proteomes" id="UP000199052">
    <property type="component" value="Unassembled WGS sequence"/>
</dbReference>
<dbReference type="Gene3D" id="3.40.50.150">
    <property type="entry name" value="Vaccinia Virus protein VP39"/>
    <property type="match status" value="1"/>
</dbReference>